<feature type="region of interest" description="Disordered" evidence="1">
    <location>
        <begin position="1"/>
        <end position="178"/>
    </location>
</feature>
<dbReference type="EMBL" id="FN653076">
    <property type="protein sequence ID" value="CBY11128.1"/>
    <property type="molecule type" value="Genomic_DNA"/>
</dbReference>
<dbReference type="FunCoup" id="E4XMC1">
    <property type="interactions" value="42"/>
</dbReference>
<reference evidence="2 3" key="1">
    <citation type="journal article" date="2010" name="Science">
        <title>Plasticity of animal genome architecture unmasked by rapid evolution of a pelagic tunicate.</title>
        <authorList>
            <person name="Denoeud F."/>
            <person name="Henriet S."/>
            <person name="Mungpakdee S."/>
            <person name="Aury J.M."/>
            <person name="Da Silva C."/>
            <person name="Brinkmann H."/>
            <person name="Mikhaleva J."/>
            <person name="Olsen L.C."/>
            <person name="Jubin C."/>
            <person name="Canestro C."/>
            <person name="Bouquet J.M."/>
            <person name="Danks G."/>
            <person name="Poulain J."/>
            <person name="Campsteijn C."/>
            <person name="Adamski M."/>
            <person name="Cross I."/>
            <person name="Yadetie F."/>
            <person name="Muffato M."/>
            <person name="Louis A."/>
            <person name="Butcher S."/>
            <person name="Tsagkogeorga G."/>
            <person name="Konrad A."/>
            <person name="Singh S."/>
            <person name="Jensen M.F."/>
            <person name="Cong E.H."/>
            <person name="Eikeseth-Otteraa H."/>
            <person name="Noel B."/>
            <person name="Anthouard V."/>
            <person name="Porcel B.M."/>
            <person name="Kachouri-Lafond R."/>
            <person name="Nishino A."/>
            <person name="Ugolini M."/>
            <person name="Chourrout P."/>
            <person name="Nishida H."/>
            <person name="Aasland R."/>
            <person name="Huzurbazar S."/>
            <person name="Westhof E."/>
            <person name="Delsuc F."/>
            <person name="Lehrach H."/>
            <person name="Reinhardt R."/>
            <person name="Weissenbach J."/>
            <person name="Roy S.W."/>
            <person name="Artiguenave F."/>
            <person name="Postlethwait J.H."/>
            <person name="Manak J.R."/>
            <person name="Thompson E.M."/>
            <person name="Jaillon O."/>
            <person name="Du Pasquier L."/>
            <person name="Boudinot P."/>
            <person name="Liberles D.A."/>
            <person name="Volff J.N."/>
            <person name="Philippe H."/>
            <person name="Lenhard B."/>
            <person name="Roest Crollius H."/>
            <person name="Wincker P."/>
            <person name="Chourrout D."/>
        </authorList>
    </citation>
    <scope>NUCLEOTIDE SEQUENCE [LARGE SCALE GENOMIC DNA]</scope>
</reference>
<organism evidence="2 3">
    <name type="scientific">Oikopleura dioica</name>
    <name type="common">Tunicate</name>
    <dbReference type="NCBI Taxonomy" id="34765"/>
    <lineage>
        <taxon>Eukaryota</taxon>
        <taxon>Metazoa</taxon>
        <taxon>Chordata</taxon>
        <taxon>Tunicata</taxon>
        <taxon>Appendicularia</taxon>
        <taxon>Copelata</taxon>
        <taxon>Oikopleuridae</taxon>
        <taxon>Oikopleura</taxon>
    </lineage>
</organism>
<evidence type="ECO:0000256" key="1">
    <source>
        <dbReference type="SAM" id="MobiDB-lite"/>
    </source>
</evidence>
<name>E4XMC1_OIKDI</name>
<dbReference type="AlphaFoldDB" id="E4XMC1"/>
<dbReference type="InParanoid" id="E4XMC1"/>
<protein>
    <submittedName>
        <fullName evidence="2">Uncharacterized protein</fullName>
    </submittedName>
</protein>
<evidence type="ECO:0000313" key="2">
    <source>
        <dbReference type="EMBL" id="CBY11128.1"/>
    </source>
</evidence>
<feature type="compositionally biased region" description="Basic and acidic residues" evidence="1">
    <location>
        <begin position="1"/>
        <end position="25"/>
    </location>
</feature>
<dbReference type="Proteomes" id="UP000001307">
    <property type="component" value="Unassembled WGS sequence"/>
</dbReference>
<feature type="compositionally biased region" description="Basic and acidic residues" evidence="1">
    <location>
        <begin position="154"/>
        <end position="178"/>
    </location>
</feature>
<accession>E4XMC1</accession>
<gene>
    <name evidence="2" type="ORF">GSOID_T00015308001</name>
</gene>
<sequence>MAERRLPKKEGQNAEKSRQGRKEKPNGGSGSSRERSQVPTTLQNEQERDRNADNRRIEKRSQIKPKEAQTQHEPARPTGTGRKASFIAPERHIIAITSPLKATETQSGTSSSDDNDITVIERKKGPQKNERRASQDTGFEEEQALSTDEEEEDQARKGREHRKEEAQKKEAEAAAEEFKANLELQKKRMKERRAMNERKAERWNDFQIENRNYLVAKEKMVSLRREAAQEEPRVVQKPKITLEKPIYKARTIVTSWGRLPGNHYGLSQEEASFHDKARIAEALKKQAQGARGDQNVLDAWYNSDVRKMQRDMEEPRHRLHEYTKKASWNLLEEGRCEPKPEHEDMQVVHYLFSFLNWPGIKRRFLELIEEGLFQSERLGQYMACSFRVGGKHLLHTFRCLWVHLYEHADFEMPAVHRDLAPKE</sequence>
<proteinExistence type="predicted"/>
<feature type="compositionally biased region" description="Polar residues" evidence="1">
    <location>
        <begin position="103"/>
        <end position="112"/>
    </location>
</feature>
<evidence type="ECO:0000313" key="3">
    <source>
        <dbReference type="Proteomes" id="UP000001307"/>
    </source>
</evidence>
<feature type="compositionally biased region" description="Acidic residues" evidence="1">
    <location>
        <begin position="138"/>
        <end position="153"/>
    </location>
</feature>
<feature type="compositionally biased region" description="Basic and acidic residues" evidence="1">
    <location>
        <begin position="45"/>
        <end position="75"/>
    </location>
</feature>
<keyword evidence="3" id="KW-1185">Reference proteome</keyword>
<feature type="compositionally biased region" description="Basic and acidic residues" evidence="1">
    <location>
        <begin position="119"/>
        <end position="134"/>
    </location>
</feature>